<evidence type="ECO:0000259" key="1">
    <source>
        <dbReference type="Pfam" id="PF00849"/>
    </source>
</evidence>
<dbReference type="PROSITE" id="PS01129">
    <property type="entry name" value="PSI_RLU"/>
    <property type="match status" value="1"/>
</dbReference>
<feature type="domain" description="Pseudouridine synthase RsuA/RluA-like" evidence="1">
    <location>
        <begin position="21"/>
        <end position="172"/>
    </location>
</feature>
<gene>
    <name evidence="2" type="ORF">NWE73_17455</name>
</gene>
<dbReference type="Pfam" id="PF00849">
    <property type="entry name" value="PseudoU_synth_2"/>
    <property type="match status" value="1"/>
</dbReference>
<dbReference type="InterPro" id="IPR006224">
    <property type="entry name" value="PsdUridine_synth_RluA-like_CS"/>
</dbReference>
<dbReference type="RefSeq" id="WP_277579649.1">
    <property type="nucleotide sequence ID" value="NZ_JANRMI010000006.1"/>
</dbReference>
<dbReference type="Proteomes" id="UP001152321">
    <property type="component" value="Unassembled WGS sequence"/>
</dbReference>
<comment type="caution">
    <text evidence="2">The sequence shown here is derived from an EMBL/GenBank/DDBJ whole genome shotgun (WGS) entry which is preliminary data.</text>
</comment>
<proteinExistence type="predicted"/>
<evidence type="ECO:0000313" key="2">
    <source>
        <dbReference type="EMBL" id="MDG0818173.1"/>
    </source>
</evidence>
<dbReference type="InterPro" id="IPR050188">
    <property type="entry name" value="RluA_PseudoU_synthase"/>
</dbReference>
<sequence length="230" mass="26068">MKKVPKKYQPKGFEILHEDLDLIVGNKAPGILTVAAKWENENTVHNLLNQYVRKGNPRSNKCVYVVHRLDQATSGVLIFAKTEAVQNFLKDNWKTTVKTYYAIVHGRLEKKSGTITSYLSEDEDYVVHSSSDPDKGKLAITEYTVLKETDKFSLLKINLLTGKKNQIRVHLAGEGHPLVGDAKYGKGVTNFKDLRLHSAELEITHPHSKKRLSFKAPVPAYFKSLIDYNY</sequence>
<dbReference type="InterPro" id="IPR020103">
    <property type="entry name" value="PsdUridine_synth_cat_dom_sf"/>
</dbReference>
<dbReference type="PANTHER" id="PTHR21600">
    <property type="entry name" value="MITOCHONDRIAL RNA PSEUDOURIDINE SYNTHASE"/>
    <property type="match status" value="1"/>
</dbReference>
<reference evidence="2" key="1">
    <citation type="submission" date="2022-08" db="EMBL/GenBank/DDBJ databases">
        <title>Novel Bdellovibrio Species Isolated from Svalbard: Designation Bdellovibrio svalbardensis.</title>
        <authorList>
            <person name="Mitchell R.J."/>
            <person name="Choi S.Y."/>
        </authorList>
    </citation>
    <scope>NUCLEOTIDE SEQUENCE</scope>
    <source>
        <strain evidence="2">PAP01</strain>
    </source>
</reference>
<accession>A0ABT6DN16</accession>
<evidence type="ECO:0000313" key="3">
    <source>
        <dbReference type="Proteomes" id="UP001152321"/>
    </source>
</evidence>
<dbReference type="CDD" id="cd02869">
    <property type="entry name" value="PseudoU_synth_RluA_like"/>
    <property type="match status" value="1"/>
</dbReference>
<dbReference type="InterPro" id="IPR006145">
    <property type="entry name" value="PsdUridine_synth_RsuA/RluA"/>
</dbReference>
<dbReference type="Gene3D" id="3.30.2350.10">
    <property type="entry name" value="Pseudouridine synthase"/>
    <property type="match status" value="1"/>
</dbReference>
<dbReference type="EMBL" id="JANRMI010000006">
    <property type="protein sequence ID" value="MDG0818173.1"/>
    <property type="molecule type" value="Genomic_DNA"/>
</dbReference>
<keyword evidence="3" id="KW-1185">Reference proteome</keyword>
<dbReference type="SUPFAM" id="SSF55120">
    <property type="entry name" value="Pseudouridine synthase"/>
    <property type="match status" value="1"/>
</dbReference>
<protein>
    <submittedName>
        <fullName evidence="2">RNA pseudouridine synthase</fullName>
    </submittedName>
</protein>
<organism evidence="2 3">
    <name type="scientific">Bdellovibrio svalbardensis</name>
    <dbReference type="NCBI Taxonomy" id="2972972"/>
    <lineage>
        <taxon>Bacteria</taxon>
        <taxon>Pseudomonadati</taxon>
        <taxon>Bdellovibrionota</taxon>
        <taxon>Bdellovibrionia</taxon>
        <taxon>Bdellovibrionales</taxon>
        <taxon>Pseudobdellovibrionaceae</taxon>
        <taxon>Bdellovibrio</taxon>
    </lineage>
</organism>
<name>A0ABT6DN16_9BACT</name>